<gene>
    <name evidence="1" type="ordered locus">SBG_0302</name>
</gene>
<organism evidence="1 2">
    <name type="scientific">Salmonella bongori (strain ATCC 43975 / DSM 13772 / NCTC 12419)</name>
    <dbReference type="NCBI Taxonomy" id="218493"/>
    <lineage>
        <taxon>Bacteria</taxon>
        <taxon>Pseudomonadati</taxon>
        <taxon>Pseudomonadota</taxon>
        <taxon>Gammaproteobacteria</taxon>
        <taxon>Enterobacterales</taxon>
        <taxon>Enterobacteriaceae</taxon>
        <taxon>Salmonella</taxon>
    </lineage>
</organism>
<dbReference type="Proteomes" id="UP000000289">
    <property type="component" value="Chromosome"/>
</dbReference>
<dbReference type="KEGG" id="sbg:SBG_0302"/>
<protein>
    <submittedName>
        <fullName evidence="1">Uncharacterized protein</fullName>
    </submittedName>
</protein>
<sequence>MMSDVRQKELEAFWLEVIHRAKMLLSDMNVGSFYQWRESVGDRKIKRLLKLMELLLCPESSKLEINFLTDMIISQLNGQELFSCFKISGKKIAKEGMKGDIYCMPVLYVLIRYLIDNTRIVSPSDFELDREASLNLTLRFNPDKM</sequence>
<accession>A0A0K0H7P4</accession>
<proteinExistence type="predicted"/>
<evidence type="ECO:0000313" key="2">
    <source>
        <dbReference type="Proteomes" id="UP000000289"/>
    </source>
</evidence>
<dbReference type="EMBL" id="FR877557">
    <property type="protein sequence ID" value="CCC29398.1"/>
    <property type="molecule type" value="Genomic_DNA"/>
</dbReference>
<name>A0A0K0H7P4_SALBC</name>
<dbReference type="AlphaFoldDB" id="A0A0K0H7P4"/>
<reference evidence="1 2" key="1">
    <citation type="journal article" date="2011" name="PLoS Pathog.">
        <title>Salmonella bongori provides insights into the evolution of the Salmonellae.</title>
        <authorList>
            <person name="Fookes M."/>
            <person name="Schroeder G.N."/>
            <person name="Langridge G.C."/>
            <person name="Blondel C.J."/>
            <person name="Mammina C."/>
            <person name="Connor T.R."/>
            <person name="Seth-Smith H."/>
            <person name="Vernikos G.S."/>
            <person name="Robinson K.S."/>
            <person name="Sanders M."/>
            <person name="Petty N.K."/>
            <person name="Kingsley R.A."/>
            <person name="Baumler A.J."/>
            <person name="Nuccio S.P."/>
            <person name="Contreras I."/>
            <person name="Santiviago C.A."/>
            <person name="Maskell D."/>
            <person name="Barrow P."/>
            <person name="Humphrey T."/>
            <person name="Nastasi A."/>
            <person name="Roberts M."/>
            <person name="Frankel G."/>
            <person name="Parkhill J."/>
            <person name="Dougan G."/>
            <person name="Thomson N.R."/>
        </authorList>
    </citation>
    <scope>NUCLEOTIDE SEQUENCE [LARGE SCALE GENOMIC DNA]</scope>
    <source>
        <strain evidence="2">ATCC 43975 / DSM 13772 / NCTC 12419</strain>
    </source>
</reference>
<evidence type="ECO:0000313" key="1">
    <source>
        <dbReference type="EMBL" id="CCC29398.1"/>
    </source>
</evidence>